<dbReference type="STRING" id="493475.GARC_3380"/>
<keyword evidence="2" id="KW-0808">Transferase</keyword>
<keyword evidence="8" id="KW-1185">Reference proteome</keyword>
<dbReference type="GO" id="GO:0004674">
    <property type="term" value="F:protein serine/threonine kinase activity"/>
    <property type="evidence" value="ECO:0007669"/>
    <property type="project" value="TreeGrafter"/>
</dbReference>
<dbReference type="InterPro" id="IPR017508">
    <property type="entry name" value="HipA_N1"/>
</dbReference>
<feature type="coiled-coil region" evidence="4">
    <location>
        <begin position="368"/>
        <end position="395"/>
    </location>
</feature>
<dbReference type="EMBL" id="BAEO01000051">
    <property type="protein sequence ID" value="GAC20338.1"/>
    <property type="molecule type" value="Genomic_DNA"/>
</dbReference>
<evidence type="ECO:0000313" key="8">
    <source>
        <dbReference type="Proteomes" id="UP000006327"/>
    </source>
</evidence>
<dbReference type="InterPro" id="IPR052028">
    <property type="entry name" value="HipA_Ser/Thr_kinase"/>
</dbReference>
<protein>
    <recommendedName>
        <fullName evidence="9">Phosphatidylinositol kinase</fullName>
    </recommendedName>
</protein>
<dbReference type="PANTHER" id="PTHR37419:SF8">
    <property type="entry name" value="TOXIN YJJJ"/>
    <property type="match status" value="1"/>
</dbReference>
<evidence type="ECO:0000256" key="4">
    <source>
        <dbReference type="SAM" id="Coils"/>
    </source>
</evidence>
<comment type="similarity">
    <text evidence="1">Belongs to the HipA Ser/Thr kinase family.</text>
</comment>
<keyword evidence="3" id="KW-0418">Kinase</keyword>
<evidence type="ECO:0000259" key="6">
    <source>
        <dbReference type="Pfam" id="PF13657"/>
    </source>
</evidence>
<dbReference type="OrthoDB" id="9805913at2"/>
<dbReference type="Pfam" id="PF13657">
    <property type="entry name" value="Couple_hipA"/>
    <property type="match status" value="1"/>
</dbReference>
<evidence type="ECO:0000256" key="3">
    <source>
        <dbReference type="ARBA" id="ARBA00022777"/>
    </source>
</evidence>
<dbReference type="Gene3D" id="1.10.1070.20">
    <property type="match status" value="1"/>
</dbReference>
<keyword evidence="4" id="KW-0175">Coiled coil</keyword>
<dbReference type="Pfam" id="PF07804">
    <property type="entry name" value="HipA_C"/>
    <property type="match status" value="1"/>
</dbReference>
<feature type="domain" description="HipA N-terminal subdomain 1" evidence="6">
    <location>
        <begin position="19"/>
        <end position="120"/>
    </location>
</feature>
<name>K6YUG7_9ALTE</name>
<dbReference type="Proteomes" id="UP000006327">
    <property type="component" value="Unassembled WGS sequence"/>
</dbReference>
<evidence type="ECO:0000313" key="7">
    <source>
        <dbReference type="EMBL" id="GAC20338.1"/>
    </source>
</evidence>
<dbReference type="InterPro" id="IPR012893">
    <property type="entry name" value="HipA-like_C"/>
</dbReference>
<dbReference type="PANTHER" id="PTHR37419">
    <property type="entry name" value="SERINE/THREONINE-PROTEIN KINASE TOXIN HIPA"/>
    <property type="match status" value="1"/>
</dbReference>
<evidence type="ECO:0000256" key="2">
    <source>
        <dbReference type="ARBA" id="ARBA00022679"/>
    </source>
</evidence>
<dbReference type="AlphaFoldDB" id="K6YUG7"/>
<organism evidence="7 8">
    <name type="scientific">Paraglaciecola arctica BSs20135</name>
    <dbReference type="NCBI Taxonomy" id="493475"/>
    <lineage>
        <taxon>Bacteria</taxon>
        <taxon>Pseudomonadati</taxon>
        <taxon>Pseudomonadota</taxon>
        <taxon>Gammaproteobacteria</taxon>
        <taxon>Alteromonadales</taxon>
        <taxon>Alteromonadaceae</taxon>
        <taxon>Paraglaciecola</taxon>
    </lineage>
</organism>
<accession>K6YUG7</accession>
<evidence type="ECO:0000256" key="1">
    <source>
        <dbReference type="ARBA" id="ARBA00010164"/>
    </source>
</evidence>
<comment type="caution">
    <text evidence="7">The sequence shown here is derived from an EMBL/GenBank/DDBJ whole genome shotgun (WGS) entry which is preliminary data.</text>
</comment>
<evidence type="ECO:0008006" key="9">
    <source>
        <dbReference type="Google" id="ProtNLM"/>
    </source>
</evidence>
<feature type="domain" description="HipA-like C-terminal" evidence="5">
    <location>
        <begin position="168"/>
        <end position="391"/>
    </location>
</feature>
<gene>
    <name evidence="7" type="ORF">GARC_3380</name>
</gene>
<dbReference type="eggNOG" id="COG3550">
    <property type="taxonomic scope" value="Bacteria"/>
</dbReference>
<dbReference type="RefSeq" id="WP_007622162.1">
    <property type="nucleotide sequence ID" value="NZ_BAEO01000051.1"/>
</dbReference>
<proteinExistence type="inferred from homology"/>
<evidence type="ECO:0000259" key="5">
    <source>
        <dbReference type="Pfam" id="PF07804"/>
    </source>
</evidence>
<reference evidence="7 8" key="1">
    <citation type="journal article" date="2017" name="Antonie Van Leeuwenhoek">
        <title>Rhizobium rhizosphaerae sp. nov., a novel species isolated from rice rhizosphere.</title>
        <authorList>
            <person name="Zhao J.J."/>
            <person name="Zhang J."/>
            <person name="Zhang R.J."/>
            <person name="Zhang C.W."/>
            <person name="Yin H.Q."/>
            <person name="Zhang X.X."/>
        </authorList>
    </citation>
    <scope>NUCLEOTIDE SEQUENCE [LARGE SCALE GENOMIC DNA]</scope>
    <source>
        <strain evidence="7 8">BSs20135</strain>
    </source>
</reference>
<sequence>MSTRKTTNEIKVSLDFGTKRIAIGRLAMRERKVYFEYERSFIELNLEISPIKLPLQPGLQSFDNTLFEGLPGVFNDSLPDGWGRLLFDRFARTQGILPADITPLDRLANIGTHGLGALAYQSNFGEPDFGLVEQHESINLDKISAEAQKVLDGKSSDVLENLIALNGSSAGARPKALIGVNQKRDHIINGVSTLPEGYEPWIVKFSNTQDGIDAGAIEYVYALLAKGAGIDMPDVHLFSAEKGPGYFAIKRFDRVASKRYHMHTACGLLHSDFRTPSLDYEDLLTLTGMLTRDVREVEKAFRLAAFNVLTHNRDDHSKNFSFLMDEDSHWKLSPAYDLTFSSGPSGEQSTTVMGEGRNPSVEHLLKLAKETNIKKQKAEDILDEIQSSLEHWTELAKRYGVNNANIKLIQSKLKLKNR</sequence>
<dbReference type="GO" id="GO:0005829">
    <property type="term" value="C:cytosol"/>
    <property type="evidence" value="ECO:0007669"/>
    <property type="project" value="TreeGrafter"/>
</dbReference>